<evidence type="ECO:0000259" key="7">
    <source>
        <dbReference type="Pfam" id="PF04024"/>
    </source>
</evidence>
<dbReference type="GO" id="GO:0005886">
    <property type="term" value="C:plasma membrane"/>
    <property type="evidence" value="ECO:0007669"/>
    <property type="project" value="UniProtKB-SubCell"/>
</dbReference>
<dbReference type="InterPro" id="IPR007168">
    <property type="entry name" value="Phageshock_PspC_N"/>
</dbReference>
<gene>
    <name evidence="8" type="ORF">LCGC14_0102580</name>
</gene>
<evidence type="ECO:0000256" key="5">
    <source>
        <dbReference type="ARBA" id="ARBA00023136"/>
    </source>
</evidence>
<evidence type="ECO:0000256" key="6">
    <source>
        <dbReference type="SAM" id="Phobius"/>
    </source>
</evidence>
<feature type="domain" description="Phage shock protein PspC N-terminal" evidence="7">
    <location>
        <begin position="2"/>
        <end position="59"/>
    </location>
</feature>
<organism evidence="8">
    <name type="scientific">marine sediment metagenome</name>
    <dbReference type="NCBI Taxonomy" id="412755"/>
    <lineage>
        <taxon>unclassified sequences</taxon>
        <taxon>metagenomes</taxon>
        <taxon>ecological metagenomes</taxon>
    </lineage>
</organism>
<dbReference type="EMBL" id="LAZR01000029">
    <property type="protein sequence ID" value="KKO02808.1"/>
    <property type="molecule type" value="Genomic_DNA"/>
</dbReference>
<reference evidence="8" key="1">
    <citation type="journal article" date="2015" name="Nature">
        <title>Complex archaea that bridge the gap between prokaryotes and eukaryotes.</title>
        <authorList>
            <person name="Spang A."/>
            <person name="Saw J.H."/>
            <person name="Jorgensen S.L."/>
            <person name="Zaremba-Niedzwiedzka K."/>
            <person name="Martijn J."/>
            <person name="Lind A.E."/>
            <person name="van Eijk R."/>
            <person name="Schleper C."/>
            <person name="Guy L."/>
            <person name="Ettema T.J."/>
        </authorList>
    </citation>
    <scope>NUCLEOTIDE SEQUENCE</scope>
</reference>
<protein>
    <recommendedName>
        <fullName evidence="7">Phage shock protein PspC N-terminal domain-containing protein</fullName>
    </recommendedName>
</protein>
<dbReference type="PANTHER" id="PTHR33885:SF3">
    <property type="entry name" value="PHAGE SHOCK PROTEIN C"/>
    <property type="match status" value="1"/>
</dbReference>
<keyword evidence="3 6" id="KW-0812">Transmembrane</keyword>
<keyword evidence="2" id="KW-1003">Cell membrane</keyword>
<evidence type="ECO:0000256" key="3">
    <source>
        <dbReference type="ARBA" id="ARBA00022692"/>
    </source>
</evidence>
<comment type="subcellular location">
    <subcellularLocation>
        <location evidence="1">Cell membrane</location>
        <topology evidence="1">Single-pass membrane protein</topology>
    </subcellularLocation>
</comment>
<keyword evidence="5 6" id="KW-0472">Membrane</keyword>
<evidence type="ECO:0000256" key="2">
    <source>
        <dbReference type="ARBA" id="ARBA00022475"/>
    </source>
</evidence>
<dbReference type="InterPro" id="IPR052027">
    <property type="entry name" value="PspC"/>
</dbReference>
<evidence type="ECO:0000256" key="1">
    <source>
        <dbReference type="ARBA" id="ARBA00004162"/>
    </source>
</evidence>
<sequence>MRKLYKSKENKILAGIIGGIGEYLNVDPVILRVVWIVIVVFTGFVPGIIVYLVAGFVVSDKPKEITSK</sequence>
<proteinExistence type="predicted"/>
<comment type="caution">
    <text evidence="8">The sequence shown here is derived from an EMBL/GenBank/DDBJ whole genome shotgun (WGS) entry which is preliminary data.</text>
</comment>
<evidence type="ECO:0000256" key="4">
    <source>
        <dbReference type="ARBA" id="ARBA00022989"/>
    </source>
</evidence>
<feature type="transmembrane region" description="Helical" evidence="6">
    <location>
        <begin position="33"/>
        <end position="58"/>
    </location>
</feature>
<accession>A0A0F9VSC5</accession>
<dbReference type="AlphaFoldDB" id="A0A0F9VSC5"/>
<dbReference type="PANTHER" id="PTHR33885">
    <property type="entry name" value="PHAGE SHOCK PROTEIN C"/>
    <property type="match status" value="1"/>
</dbReference>
<evidence type="ECO:0000313" key="8">
    <source>
        <dbReference type="EMBL" id="KKO02808.1"/>
    </source>
</evidence>
<dbReference type="Pfam" id="PF04024">
    <property type="entry name" value="PspC"/>
    <property type="match status" value="1"/>
</dbReference>
<keyword evidence="4 6" id="KW-1133">Transmembrane helix</keyword>
<name>A0A0F9VSC5_9ZZZZ</name>